<proteinExistence type="predicted"/>
<reference evidence="3" key="1">
    <citation type="journal article" date="2021" name="PeerJ">
        <title>Extensive microbial diversity within the chicken gut microbiome revealed by metagenomics and culture.</title>
        <authorList>
            <person name="Gilroy R."/>
            <person name="Ravi A."/>
            <person name="Getino M."/>
            <person name="Pursley I."/>
            <person name="Horton D.L."/>
            <person name="Alikhan N.F."/>
            <person name="Baker D."/>
            <person name="Gharbi K."/>
            <person name="Hall N."/>
            <person name="Watson M."/>
            <person name="Adriaenssens E.M."/>
            <person name="Foster-Nyarko E."/>
            <person name="Jarju S."/>
            <person name="Secka A."/>
            <person name="Antonio M."/>
            <person name="Oren A."/>
            <person name="Chaudhuri R.R."/>
            <person name="La Ragione R."/>
            <person name="Hildebrand F."/>
            <person name="Pallen M.J."/>
        </authorList>
    </citation>
    <scope>NUCLEOTIDE SEQUENCE</scope>
    <source>
        <strain evidence="3">ChiSxjej5B17-1746</strain>
    </source>
</reference>
<feature type="transmembrane region" description="Helical" evidence="1">
    <location>
        <begin position="463"/>
        <end position="485"/>
    </location>
</feature>
<dbReference type="InterPro" id="IPR002823">
    <property type="entry name" value="DUF112_TM"/>
</dbReference>
<sequence>MFDMFMTAFSSACSLEALIANFIGVALGIVFGALPGLTAVMGVALLIPLTFGFPAVIAFSSLLGMYCGAIYAGSITAILVGTPGTAAAAATMLEGPQFTARGESLKALEMTTIASFIGGIFSCLVLATVAPQLAHFALDFSAPEYFSLGIFGLTIVATLSEGALLKGCIAALLGMLISMIGMDPLSGNLRMTFDSPNLINGVSLVPALVGLYALSQVLITVEDVFMGRKLSTAEISRKRMPLSEIWTNRAALLRGSIIGTFIGIVPATGSGTASFAAYSETKRHSKHPELFGKGSIEGIAATESANNAVTGGALIPLLTLGVPGDVVTAIMLGALMIQGMTPGPLLFQEQGTLVYSIFIALFVSNVFMLLLGYYAVRLFAKVVLIPGGILMPLVTTLCVVGGYALNNSNFDLAVMAGFGLLGYIMTKARFPLAPLLLAMILSGIIETNFRRALSISNQDFSVFFTRPVCAAFLAISLFILFNLLWKEWKKYRAASAA</sequence>
<evidence type="ECO:0000259" key="2">
    <source>
        <dbReference type="Pfam" id="PF01970"/>
    </source>
</evidence>
<feature type="transmembrane region" description="Helical" evidence="1">
    <location>
        <begin position="353"/>
        <end position="376"/>
    </location>
</feature>
<reference evidence="3" key="2">
    <citation type="submission" date="2021-04" db="EMBL/GenBank/DDBJ databases">
        <authorList>
            <person name="Gilroy R."/>
        </authorList>
    </citation>
    <scope>NUCLEOTIDE SEQUENCE</scope>
    <source>
        <strain evidence="3">ChiSxjej5B17-1746</strain>
    </source>
</reference>
<dbReference type="Proteomes" id="UP000824264">
    <property type="component" value="Unassembled WGS sequence"/>
</dbReference>
<feature type="transmembrane region" description="Helical" evidence="1">
    <location>
        <begin position="40"/>
        <end position="63"/>
    </location>
</feature>
<accession>A0A9D1R082</accession>
<organism evidence="3 4">
    <name type="scientific">Candidatus Bilophila faecipullorum</name>
    <dbReference type="NCBI Taxonomy" id="2838482"/>
    <lineage>
        <taxon>Bacteria</taxon>
        <taxon>Pseudomonadati</taxon>
        <taxon>Thermodesulfobacteriota</taxon>
        <taxon>Desulfovibrionia</taxon>
        <taxon>Desulfovibrionales</taxon>
        <taxon>Desulfovibrionaceae</taxon>
        <taxon>Bilophila</taxon>
    </lineage>
</organism>
<feature type="transmembrane region" description="Helical" evidence="1">
    <location>
        <begin position="198"/>
        <end position="221"/>
    </location>
</feature>
<keyword evidence="1" id="KW-0812">Transmembrane</keyword>
<protein>
    <submittedName>
        <fullName evidence="3">Tripartite tricarboxylate transporter permease</fullName>
    </submittedName>
</protein>
<feature type="domain" description="DUF112" evidence="2">
    <location>
        <begin position="18"/>
        <end position="437"/>
    </location>
</feature>
<evidence type="ECO:0000313" key="4">
    <source>
        <dbReference type="Proteomes" id="UP000824264"/>
    </source>
</evidence>
<evidence type="ECO:0000256" key="1">
    <source>
        <dbReference type="SAM" id="Phobius"/>
    </source>
</evidence>
<keyword evidence="1" id="KW-0472">Membrane</keyword>
<name>A0A9D1R082_9BACT</name>
<feature type="transmembrane region" description="Helical" evidence="1">
    <location>
        <begin position="383"/>
        <end position="404"/>
    </location>
</feature>
<dbReference type="PANTHER" id="PTHR35342">
    <property type="entry name" value="TRICARBOXYLIC TRANSPORT PROTEIN"/>
    <property type="match status" value="1"/>
</dbReference>
<dbReference type="AlphaFoldDB" id="A0A9D1R082"/>
<dbReference type="Pfam" id="PF01970">
    <property type="entry name" value="TctA"/>
    <property type="match status" value="1"/>
</dbReference>
<dbReference type="PANTHER" id="PTHR35342:SF5">
    <property type="entry name" value="TRICARBOXYLIC TRANSPORT PROTEIN"/>
    <property type="match status" value="1"/>
</dbReference>
<feature type="transmembrane region" description="Helical" evidence="1">
    <location>
        <begin position="113"/>
        <end position="133"/>
    </location>
</feature>
<feature type="transmembrane region" description="Helical" evidence="1">
    <location>
        <begin position="145"/>
        <end position="178"/>
    </location>
</feature>
<feature type="transmembrane region" description="Helical" evidence="1">
    <location>
        <begin position="12"/>
        <end position="34"/>
    </location>
</feature>
<keyword evidence="1" id="KW-1133">Transmembrane helix</keyword>
<feature type="transmembrane region" description="Helical" evidence="1">
    <location>
        <begin position="326"/>
        <end position="347"/>
    </location>
</feature>
<evidence type="ECO:0000313" key="3">
    <source>
        <dbReference type="EMBL" id="HIW79296.1"/>
    </source>
</evidence>
<feature type="transmembrane region" description="Helical" evidence="1">
    <location>
        <begin position="70"/>
        <end position="93"/>
    </location>
</feature>
<gene>
    <name evidence="3" type="ORF">H9874_09160</name>
</gene>
<comment type="caution">
    <text evidence="3">The sequence shown here is derived from an EMBL/GenBank/DDBJ whole genome shotgun (WGS) entry which is preliminary data.</text>
</comment>
<dbReference type="EMBL" id="DXGI01000347">
    <property type="protein sequence ID" value="HIW79296.1"/>
    <property type="molecule type" value="Genomic_DNA"/>
</dbReference>